<evidence type="ECO:0000313" key="3">
    <source>
        <dbReference type="Proteomes" id="UP000176609"/>
    </source>
</evidence>
<organism evidence="2 3">
    <name type="scientific">Candidatus Gottesmanbacteria bacterium RIFCSPLOWO2_01_FULL_39_12b</name>
    <dbReference type="NCBI Taxonomy" id="1798388"/>
    <lineage>
        <taxon>Bacteria</taxon>
        <taxon>Candidatus Gottesmaniibacteriota</taxon>
    </lineage>
</organism>
<dbReference type="AlphaFoldDB" id="A0A1F6ARH5"/>
<accession>A0A1F6ARH5</accession>
<dbReference type="SUPFAM" id="SSF52540">
    <property type="entry name" value="P-loop containing nucleoside triphosphate hydrolases"/>
    <property type="match status" value="1"/>
</dbReference>
<dbReference type="GO" id="GO:0005524">
    <property type="term" value="F:ATP binding"/>
    <property type="evidence" value="ECO:0007669"/>
    <property type="project" value="InterPro"/>
</dbReference>
<sequence>MAGAQHEIQNWGGNIPLGMPPHQEAFRATQRWAYEQARSLVFGVERSNPGDSHRLTLGDLNQLRRYGDGDLIEALEHTIVLHRLGNLIVNNLLGSVSEGAVAYTSAARLGGSPHPLIHIVDKLAILGMFANDFARQLISSDVKEEVGDLLTQVLRDIAKKYTADAKLLSLGDLSYWADNVASRVADAEQFSPLSLEMIPPAISISTGLLAQEQILPTLIFLAFNVASSFPLHLALKKTDSPILGKLYRKVSHLIASLAKYGPVLASLTNNQLSEAHLNTIVVTLGCSHLAILPEHVDEFSGGREALAEMREVLKNLGLSLASPELQGAHHNRILSTRDPASFSGHTDYDPTKSNIVWRYNLVDKAIQAEHGDNIPPGNFAYFHDYSFRLGNRVFLDNASLLLEGGQVHQLIGTDRSGRSASLRALSDELNHQKGLSFIRLTDGDHEVHEVGLPAVALHQCGNIEDSYIPFFNGVPEIANLEQSKMFTPSEIAIFYDHYNYGFRNQDVENLTPMSASLRTRLKIAEAFMVAHRAPVHFFDDPFAKLNPEEVNRVALFLSRMAKKWGYVILTTQRSAHPIAADIFKQEAAFGKVLQIREGEFEKIITSRTTLPESFWQWGQPHSTLLHRPPLKL</sequence>
<gene>
    <name evidence="2" type="ORF">A2960_03050</name>
</gene>
<dbReference type="GO" id="GO:0016887">
    <property type="term" value="F:ATP hydrolysis activity"/>
    <property type="evidence" value="ECO:0007669"/>
    <property type="project" value="InterPro"/>
</dbReference>
<name>A0A1F6ARH5_9BACT</name>
<dbReference type="Proteomes" id="UP000176609">
    <property type="component" value="Unassembled WGS sequence"/>
</dbReference>
<proteinExistence type="predicted"/>
<protein>
    <recommendedName>
        <fullName evidence="1">ABC transporter domain-containing protein</fullName>
    </recommendedName>
</protein>
<dbReference type="Gene3D" id="3.40.50.300">
    <property type="entry name" value="P-loop containing nucleotide triphosphate hydrolases"/>
    <property type="match status" value="1"/>
</dbReference>
<evidence type="ECO:0000259" key="1">
    <source>
        <dbReference type="PROSITE" id="PS50893"/>
    </source>
</evidence>
<dbReference type="PROSITE" id="PS50893">
    <property type="entry name" value="ABC_TRANSPORTER_2"/>
    <property type="match status" value="1"/>
</dbReference>
<dbReference type="InterPro" id="IPR027417">
    <property type="entry name" value="P-loop_NTPase"/>
</dbReference>
<comment type="caution">
    <text evidence="2">The sequence shown here is derived from an EMBL/GenBank/DDBJ whole genome shotgun (WGS) entry which is preliminary data.</text>
</comment>
<feature type="domain" description="ABC transporter" evidence="1">
    <location>
        <begin position="380"/>
        <end position="616"/>
    </location>
</feature>
<dbReference type="InterPro" id="IPR003439">
    <property type="entry name" value="ABC_transporter-like_ATP-bd"/>
</dbReference>
<evidence type="ECO:0000313" key="2">
    <source>
        <dbReference type="EMBL" id="OGG27093.1"/>
    </source>
</evidence>
<reference evidence="2 3" key="1">
    <citation type="journal article" date="2016" name="Nat. Commun.">
        <title>Thousands of microbial genomes shed light on interconnected biogeochemical processes in an aquifer system.</title>
        <authorList>
            <person name="Anantharaman K."/>
            <person name="Brown C.T."/>
            <person name="Hug L.A."/>
            <person name="Sharon I."/>
            <person name="Castelle C.J."/>
            <person name="Probst A.J."/>
            <person name="Thomas B.C."/>
            <person name="Singh A."/>
            <person name="Wilkins M.J."/>
            <person name="Karaoz U."/>
            <person name="Brodie E.L."/>
            <person name="Williams K.H."/>
            <person name="Hubbard S.S."/>
            <person name="Banfield J.F."/>
        </authorList>
    </citation>
    <scope>NUCLEOTIDE SEQUENCE [LARGE SCALE GENOMIC DNA]</scope>
</reference>
<dbReference type="EMBL" id="MFJR01000007">
    <property type="protein sequence ID" value="OGG27093.1"/>
    <property type="molecule type" value="Genomic_DNA"/>
</dbReference>